<feature type="domain" description="ABM" evidence="1">
    <location>
        <begin position="2"/>
        <end position="90"/>
    </location>
</feature>
<protein>
    <submittedName>
        <fullName evidence="2">Antibiotic biosynthesis monooxygenase</fullName>
    </submittedName>
</protein>
<dbReference type="GO" id="GO:0004497">
    <property type="term" value="F:monooxygenase activity"/>
    <property type="evidence" value="ECO:0007669"/>
    <property type="project" value="UniProtKB-KW"/>
</dbReference>
<dbReference type="InterPro" id="IPR011008">
    <property type="entry name" value="Dimeric_a/b-barrel"/>
</dbReference>
<keyword evidence="2" id="KW-0503">Monooxygenase</keyword>
<accession>A0A7X2V526</accession>
<proteinExistence type="predicted"/>
<dbReference type="SUPFAM" id="SSF54909">
    <property type="entry name" value="Dimeric alpha+beta barrel"/>
    <property type="match status" value="1"/>
</dbReference>
<dbReference type="InterPro" id="IPR050404">
    <property type="entry name" value="Heme-degrading_MO"/>
</dbReference>
<evidence type="ECO:0000313" key="3">
    <source>
        <dbReference type="Proteomes" id="UP000434639"/>
    </source>
</evidence>
<dbReference type="InterPro" id="IPR007138">
    <property type="entry name" value="ABM_dom"/>
</dbReference>
<gene>
    <name evidence="2" type="ORF">GKZ89_09890</name>
</gene>
<keyword evidence="2" id="KW-0560">Oxidoreductase</keyword>
<sequence>MYIVHSTFIVPEHKSDEVISIYQTRSKMVDQYEGFRSFQLLQNEKKKGELTVQIEWETKEHYMKWVQSDAFKKVHEHEKNYPDQELAAIIPTVKKYEVVAT</sequence>
<evidence type="ECO:0000259" key="1">
    <source>
        <dbReference type="PROSITE" id="PS51725"/>
    </source>
</evidence>
<dbReference type="RefSeq" id="WP_155112246.1">
    <property type="nucleotide sequence ID" value="NZ_WMIB01000008.1"/>
</dbReference>
<dbReference type="Gene3D" id="3.30.70.100">
    <property type="match status" value="1"/>
</dbReference>
<evidence type="ECO:0000313" key="2">
    <source>
        <dbReference type="EMBL" id="MTH53714.1"/>
    </source>
</evidence>
<keyword evidence="3" id="KW-1185">Reference proteome</keyword>
<dbReference type="AlphaFoldDB" id="A0A7X2V526"/>
<dbReference type="EMBL" id="WMIB01000008">
    <property type="protein sequence ID" value="MTH53714.1"/>
    <property type="molecule type" value="Genomic_DNA"/>
</dbReference>
<name>A0A7X2V526_9BACI</name>
<dbReference type="PANTHER" id="PTHR34474:SF4">
    <property type="entry name" value="HEME OXYGENASE (STAPHYLOBILIN-PRODUCING) 1"/>
    <property type="match status" value="1"/>
</dbReference>
<reference evidence="2 3" key="1">
    <citation type="journal article" date="2017" name="Int. J. Syst. Evol. Microbiol.">
        <title>Bacillus mangrovi sp. nov., isolated from a sediment sample from a mangrove forest.</title>
        <authorList>
            <person name="Gupta V."/>
            <person name="Singh P.K."/>
            <person name="Korpole S."/>
            <person name="Tanuku N.R.S."/>
            <person name="Pinnaka A.K."/>
        </authorList>
    </citation>
    <scope>NUCLEOTIDE SEQUENCE [LARGE SCALE GENOMIC DNA]</scope>
    <source>
        <strain evidence="2 3">KCTC 33872</strain>
    </source>
</reference>
<dbReference type="PROSITE" id="PS51725">
    <property type="entry name" value="ABM"/>
    <property type="match status" value="1"/>
</dbReference>
<comment type="caution">
    <text evidence="2">The sequence shown here is derived from an EMBL/GenBank/DDBJ whole genome shotgun (WGS) entry which is preliminary data.</text>
</comment>
<dbReference type="PANTHER" id="PTHR34474">
    <property type="entry name" value="SIGNAL TRANSDUCTION PROTEIN TRAP"/>
    <property type="match status" value="1"/>
</dbReference>
<organism evidence="2 3">
    <name type="scientific">Metabacillus mangrovi</name>
    <dbReference type="NCBI Taxonomy" id="1491830"/>
    <lineage>
        <taxon>Bacteria</taxon>
        <taxon>Bacillati</taxon>
        <taxon>Bacillota</taxon>
        <taxon>Bacilli</taxon>
        <taxon>Bacillales</taxon>
        <taxon>Bacillaceae</taxon>
        <taxon>Metabacillus</taxon>
    </lineage>
</organism>
<dbReference type="OrthoDB" id="2617048at2"/>
<dbReference type="Pfam" id="PF03992">
    <property type="entry name" value="ABM"/>
    <property type="match status" value="1"/>
</dbReference>
<dbReference type="Proteomes" id="UP000434639">
    <property type="component" value="Unassembled WGS sequence"/>
</dbReference>